<accession>A0A6H9YYJ7</accession>
<dbReference type="EMBL" id="WBMT01000002">
    <property type="protein sequence ID" value="KAB2351603.1"/>
    <property type="molecule type" value="Genomic_DNA"/>
</dbReference>
<sequence>MTSIGIFQFNETDDRDRASDGVSRYGAYLRQRPELFADWDDDSAVTTDPADFVRSAWQVATPPVLTGYTEWTAERVQNITCTNSEHDGSLIVRVQIAVPRPRALDNLPGWADWDRHNFGDPGFYTPYDDDLARRPAMLTSILLLVNIPNHQLYTPQAAPGQLLVDDAKAAIHRLAALLDAHLAPVLDALAWGERR</sequence>
<keyword evidence="2" id="KW-1185">Reference proteome</keyword>
<comment type="caution">
    <text evidence="1">The sequence shown here is derived from an EMBL/GenBank/DDBJ whole genome shotgun (WGS) entry which is preliminary data.</text>
</comment>
<dbReference type="Proteomes" id="UP000468735">
    <property type="component" value="Unassembled WGS sequence"/>
</dbReference>
<gene>
    <name evidence="1" type="ORF">F8566_05100</name>
</gene>
<evidence type="ECO:0000313" key="1">
    <source>
        <dbReference type="EMBL" id="KAB2351603.1"/>
    </source>
</evidence>
<proteinExistence type="predicted"/>
<evidence type="ECO:0000313" key="2">
    <source>
        <dbReference type="Proteomes" id="UP000468735"/>
    </source>
</evidence>
<dbReference type="AlphaFoldDB" id="A0A6H9YYJ7"/>
<dbReference type="OrthoDB" id="3686201at2"/>
<organism evidence="1 2">
    <name type="scientific">Actinomadura rudentiformis</name>
    <dbReference type="NCBI Taxonomy" id="359158"/>
    <lineage>
        <taxon>Bacteria</taxon>
        <taxon>Bacillati</taxon>
        <taxon>Actinomycetota</taxon>
        <taxon>Actinomycetes</taxon>
        <taxon>Streptosporangiales</taxon>
        <taxon>Thermomonosporaceae</taxon>
        <taxon>Actinomadura</taxon>
    </lineage>
</organism>
<name>A0A6H9YYJ7_9ACTN</name>
<protein>
    <submittedName>
        <fullName evidence="1">Uncharacterized protein</fullName>
    </submittedName>
</protein>
<dbReference type="RefSeq" id="WP_151558506.1">
    <property type="nucleotide sequence ID" value="NZ_WBMT01000002.1"/>
</dbReference>
<reference evidence="1 2" key="1">
    <citation type="submission" date="2019-09" db="EMBL/GenBank/DDBJ databases">
        <title>Actinomadura physcomitrii sp. nov., a novel actinomycete isolated from moss [Physcomitrium sphaericum (Ludw) Fuernr].</title>
        <authorList>
            <person name="Zhuang X."/>
            <person name="Liu C."/>
        </authorList>
    </citation>
    <scope>NUCLEOTIDE SEQUENCE [LARGE SCALE GENOMIC DNA]</scope>
    <source>
        <strain evidence="1 2">HMC1</strain>
    </source>
</reference>